<keyword evidence="1" id="KW-0812">Transmembrane</keyword>
<dbReference type="EMBL" id="JAJEPV010000034">
    <property type="protein sequence ID" value="MCC2120477.1"/>
    <property type="molecule type" value="Genomic_DNA"/>
</dbReference>
<dbReference type="AlphaFoldDB" id="A0AAE2ZZT4"/>
<feature type="transmembrane region" description="Helical" evidence="1">
    <location>
        <begin position="170"/>
        <end position="192"/>
    </location>
</feature>
<evidence type="ECO:0000256" key="1">
    <source>
        <dbReference type="SAM" id="Phobius"/>
    </source>
</evidence>
<keyword evidence="3" id="KW-1185">Reference proteome</keyword>
<feature type="transmembrane region" description="Helical" evidence="1">
    <location>
        <begin position="75"/>
        <end position="97"/>
    </location>
</feature>
<dbReference type="Proteomes" id="UP001197795">
    <property type="component" value="Unassembled WGS sequence"/>
</dbReference>
<sequence length="199" mass="22866">MKWNRSMLPAGKLPLHFLFLTGFVVGLFAVYFGRGILLNRAGMLDEDTLYRMKYMTVDSSILFWYVLCKRCRNFLVLIIMATTYLGWIFCGGVTVKYGFSVGFFLSTAVFRYGIKGILLGIVSIFPHYLCYLPAMILLLRWCEDMHRSIYFYHHTTGQGKKSLPGRLGKLALIWIALVFGCLLECFVNPALLKGFLQFF</sequence>
<gene>
    <name evidence="2" type="ORF">LKD75_12905</name>
</gene>
<evidence type="ECO:0000313" key="3">
    <source>
        <dbReference type="Proteomes" id="UP001197795"/>
    </source>
</evidence>
<feature type="transmembrane region" description="Helical" evidence="1">
    <location>
        <begin position="12"/>
        <end position="32"/>
    </location>
</feature>
<reference evidence="2 3" key="1">
    <citation type="submission" date="2021-10" db="EMBL/GenBank/DDBJ databases">
        <title>Anaerobic single-cell dispensing facilitates the cultivation of human gut bacteria.</title>
        <authorList>
            <person name="Afrizal A."/>
        </authorList>
    </citation>
    <scope>NUCLEOTIDE SEQUENCE [LARGE SCALE GENOMIC DNA]</scope>
    <source>
        <strain evidence="2 3">CLA-AA-H273</strain>
    </source>
</reference>
<accession>A0AAE2ZZT4</accession>
<protein>
    <submittedName>
        <fullName evidence="2">Stage II sporulation protein M</fullName>
    </submittedName>
</protein>
<proteinExistence type="predicted"/>
<evidence type="ECO:0000313" key="2">
    <source>
        <dbReference type="EMBL" id="MCC2120477.1"/>
    </source>
</evidence>
<keyword evidence="1" id="KW-1133">Transmembrane helix</keyword>
<keyword evidence="1" id="KW-0472">Membrane</keyword>
<comment type="caution">
    <text evidence="2">The sequence shown here is derived from an EMBL/GenBank/DDBJ whole genome shotgun (WGS) entry which is preliminary data.</text>
</comment>
<name>A0AAE2ZZT4_9FIRM</name>
<feature type="transmembrane region" description="Helical" evidence="1">
    <location>
        <begin position="117"/>
        <end position="139"/>
    </location>
</feature>
<dbReference type="RefSeq" id="WP_022313228.1">
    <property type="nucleotide sequence ID" value="NZ_JAJEPV010000034.1"/>
</dbReference>
<organism evidence="2 3">
    <name type="scientific">Waltera acetigignens</name>
    <dbReference type="NCBI Taxonomy" id="2981769"/>
    <lineage>
        <taxon>Bacteria</taxon>
        <taxon>Bacillati</taxon>
        <taxon>Bacillota</taxon>
        <taxon>Clostridia</taxon>
        <taxon>Lachnospirales</taxon>
        <taxon>Lachnospiraceae</taxon>
        <taxon>Waltera</taxon>
    </lineage>
</organism>